<protein>
    <recommendedName>
        <fullName evidence="3">HicB-like antitoxin of toxin-antitoxin system domain-containing protein</fullName>
    </recommendedName>
</protein>
<evidence type="ECO:0008006" key="3">
    <source>
        <dbReference type="Google" id="ProtNLM"/>
    </source>
</evidence>
<name>A0AAW5YZW0_9LACO</name>
<evidence type="ECO:0000313" key="2">
    <source>
        <dbReference type="Proteomes" id="UP001210502"/>
    </source>
</evidence>
<organism evidence="1 2">
    <name type="scientific">Lactobacillus delbrueckii</name>
    <dbReference type="NCBI Taxonomy" id="1584"/>
    <lineage>
        <taxon>Bacteria</taxon>
        <taxon>Bacillati</taxon>
        <taxon>Bacillota</taxon>
        <taxon>Bacilli</taxon>
        <taxon>Lactobacillales</taxon>
        <taxon>Lactobacillaceae</taxon>
        <taxon>Lactobacillus</taxon>
    </lineage>
</organism>
<sequence length="95" mass="10664">MSSVVYPVIIKFDPSNVPYPYFAEIPAVDGFTEGETFEDTLRMAEDYIGMLSLGRKEMPPSQYVLPKVEREEAAVLASVDLTDYKQKHLALFGSL</sequence>
<evidence type="ECO:0000313" key="1">
    <source>
        <dbReference type="EMBL" id="MDA3768773.1"/>
    </source>
</evidence>
<dbReference type="Gene3D" id="3.30.160.250">
    <property type="match status" value="1"/>
</dbReference>
<proteinExistence type="predicted"/>
<dbReference type="EMBL" id="JAQIEY010000078">
    <property type="protein sequence ID" value="MDA3768773.1"/>
    <property type="molecule type" value="Genomic_DNA"/>
</dbReference>
<reference evidence="1" key="1">
    <citation type="submission" date="2023-01" db="EMBL/GenBank/DDBJ databases">
        <title>Sequencing of the bacterial strains from artisanal fermented milk Matsoni.</title>
        <authorList>
            <person name="Rozman V."/>
            <person name="Accetto T."/>
            <person name="Bogovic Matijasic B."/>
        </authorList>
    </citation>
    <scope>NUCLEOTIDE SEQUENCE</scope>
    <source>
        <strain evidence="1">Lbl333</strain>
    </source>
</reference>
<gene>
    <name evidence="1" type="ORF">PF586_10325</name>
</gene>
<dbReference type="Proteomes" id="UP001210502">
    <property type="component" value="Unassembled WGS sequence"/>
</dbReference>
<comment type="caution">
    <text evidence="1">The sequence shown here is derived from an EMBL/GenBank/DDBJ whole genome shotgun (WGS) entry which is preliminary data.</text>
</comment>
<dbReference type="RefSeq" id="WP_271025093.1">
    <property type="nucleotide sequence ID" value="NZ_JAQIEY010000078.1"/>
</dbReference>
<accession>A0AAW5YZW0</accession>
<dbReference type="AlphaFoldDB" id="A0AAW5YZW0"/>